<accession>A0A560FXE1</accession>
<dbReference type="AlphaFoldDB" id="A0A560FXE1"/>
<protein>
    <submittedName>
        <fullName evidence="1">Uncharacterized protein</fullName>
    </submittedName>
</protein>
<reference evidence="1 2" key="1">
    <citation type="submission" date="2019-06" db="EMBL/GenBank/DDBJ databases">
        <title>Genomic Encyclopedia of Type Strains, Phase IV (KMG-V): Genome sequencing to study the core and pangenomes of soil and plant-associated prokaryotes.</title>
        <authorList>
            <person name="Whitman W."/>
        </authorList>
    </citation>
    <scope>NUCLEOTIDE SEQUENCE [LARGE SCALE GENOMIC DNA]</scope>
    <source>
        <strain evidence="1 2">BR 11865</strain>
    </source>
</reference>
<dbReference type="EMBL" id="VITO01000008">
    <property type="protein sequence ID" value="TWB26306.1"/>
    <property type="molecule type" value="Genomic_DNA"/>
</dbReference>
<gene>
    <name evidence="1" type="ORF">FBZ88_10870</name>
</gene>
<dbReference type="Proteomes" id="UP000316545">
    <property type="component" value="Unassembled WGS sequence"/>
</dbReference>
<comment type="caution">
    <text evidence="1">The sequence shown here is derived from an EMBL/GenBank/DDBJ whole genome shotgun (WGS) entry which is preliminary data.</text>
</comment>
<name>A0A560FXE1_9PROT</name>
<keyword evidence="2" id="KW-1185">Reference proteome</keyword>
<proteinExistence type="predicted"/>
<evidence type="ECO:0000313" key="2">
    <source>
        <dbReference type="Proteomes" id="UP000316545"/>
    </source>
</evidence>
<organism evidence="1 2">
    <name type="scientific">Nitrospirillum amazonense</name>
    <dbReference type="NCBI Taxonomy" id="28077"/>
    <lineage>
        <taxon>Bacteria</taxon>
        <taxon>Pseudomonadati</taxon>
        <taxon>Pseudomonadota</taxon>
        <taxon>Alphaproteobacteria</taxon>
        <taxon>Rhodospirillales</taxon>
        <taxon>Azospirillaceae</taxon>
        <taxon>Nitrospirillum</taxon>
    </lineage>
</organism>
<sequence>MVRQGLPDGPVRTLPFPGSYLPKPGRASPRLLFLSPAQIGAKFLIPWTPFLRQDADGENLGNLDNHA</sequence>
<evidence type="ECO:0000313" key="1">
    <source>
        <dbReference type="EMBL" id="TWB26306.1"/>
    </source>
</evidence>